<evidence type="ECO:0000313" key="1">
    <source>
        <dbReference type="EMBL" id="NYB73553.1"/>
    </source>
</evidence>
<dbReference type="EMBL" id="JACBNQ010000003">
    <property type="protein sequence ID" value="NYB73553.1"/>
    <property type="molecule type" value="Genomic_DNA"/>
</dbReference>
<protein>
    <submittedName>
        <fullName evidence="1">Epoxyqueuosine reductase</fullName>
    </submittedName>
</protein>
<accession>A0A974GVN3</accession>
<dbReference type="Proteomes" id="UP000611629">
    <property type="component" value="Unassembled WGS sequence"/>
</dbReference>
<sequence length="255" mass="29036">MKSKIEYIIKKYVEQYPKIKNVQTKWYEPLIFYADANDEMFNILKEAVSQTHALPKDLMPGAQTVVAYFLPFDRSIVNSNIEGRECSKIWAVAYIETNQLILDLNTHVKNELKKTGHKSNIIPATHNFNEEKLISDWSHRHVAYVAGMGTFGINNMLITDKGCCGRIGTFITDLKIEPTERKNSENCLYKHSNICKKCVSKCVNDALTDEGFDRFKCYEMCLYNDNFHADIDGVADVCGKCLVNVPCSTKNPIIS</sequence>
<gene>
    <name evidence="1" type="ORF">HZF24_05305</name>
</gene>
<evidence type="ECO:0000313" key="2">
    <source>
        <dbReference type="Proteomes" id="UP000611629"/>
    </source>
</evidence>
<keyword evidence="2" id="KW-1185">Reference proteome</keyword>
<name>A0A974GVN3_SEDHY</name>
<dbReference type="PANTHER" id="PTHR42827:SF1">
    <property type="entry name" value="IRON-SULFUR CLUSTER-BINDING PROTEIN"/>
    <property type="match status" value="1"/>
</dbReference>
<organism evidence="1 2">
    <name type="scientific">Sedimentibacter hydroxybenzoicus DSM 7310</name>
    <dbReference type="NCBI Taxonomy" id="1123245"/>
    <lineage>
        <taxon>Bacteria</taxon>
        <taxon>Bacillati</taxon>
        <taxon>Bacillota</taxon>
        <taxon>Tissierellia</taxon>
        <taxon>Sedimentibacter</taxon>
    </lineage>
</organism>
<dbReference type="PANTHER" id="PTHR42827">
    <property type="entry name" value="IRON-SULFUR CLUSTER-BINDING PROTEIN-RELATED"/>
    <property type="match status" value="1"/>
</dbReference>
<reference evidence="1" key="1">
    <citation type="submission" date="2020-07" db="EMBL/GenBank/DDBJ databases">
        <title>Genomic analysis of a strain of Sedimentibacter Hydroxybenzoicus DSM7310.</title>
        <authorList>
            <person name="Ma S."/>
        </authorList>
    </citation>
    <scope>NUCLEOTIDE SEQUENCE</scope>
    <source>
        <strain evidence="1">DSM 7310</strain>
    </source>
</reference>
<dbReference type="RefSeq" id="WP_179237242.1">
    <property type="nucleotide sequence ID" value="NZ_JACBNQ010000003.1"/>
</dbReference>
<dbReference type="AlphaFoldDB" id="A0A974GVN3"/>
<comment type="caution">
    <text evidence="1">The sequence shown here is derived from an EMBL/GenBank/DDBJ whole genome shotgun (WGS) entry which is preliminary data.</text>
</comment>
<proteinExistence type="predicted"/>